<dbReference type="PANTHER" id="PTHR43362:SF1">
    <property type="entry name" value="MANNITOL DEHYDROGENASE 2-RELATED"/>
    <property type="match status" value="1"/>
</dbReference>
<dbReference type="RefSeq" id="WP_353303908.1">
    <property type="nucleotide sequence ID" value="NZ_BAABWN010000011.1"/>
</dbReference>
<comment type="caution">
    <text evidence="5">The sequence shown here is derived from an EMBL/GenBank/DDBJ whole genome shotgun (WGS) entry which is preliminary data.</text>
</comment>
<evidence type="ECO:0000313" key="6">
    <source>
        <dbReference type="Proteomes" id="UP001465153"/>
    </source>
</evidence>
<dbReference type="PANTHER" id="PTHR43362">
    <property type="entry name" value="MANNITOL DEHYDROGENASE DSF1-RELATED"/>
    <property type="match status" value="1"/>
</dbReference>
<name>A0ABQ0ACJ3_9GAMM</name>
<dbReference type="Pfam" id="PF08125">
    <property type="entry name" value="Mannitol_dh_C"/>
    <property type="match status" value="1"/>
</dbReference>
<feature type="domain" description="Mannitol dehydrogenase C-terminal" evidence="4">
    <location>
        <begin position="288"/>
        <end position="468"/>
    </location>
</feature>
<evidence type="ECO:0000259" key="3">
    <source>
        <dbReference type="Pfam" id="PF01232"/>
    </source>
</evidence>
<dbReference type="InterPro" id="IPR023027">
    <property type="entry name" value="Mannitol_DH_CS"/>
</dbReference>
<keyword evidence="6" id="KW-1185">Reference proteome</keyword>
<gene>
    <name evidence="5" type="ORF">NBRC116591_31860</name>
</gene>
<dbReference type="Gene3D" id="1.10.1040.10">
    <property type="entry name" value="N-(1-d-carboxylethyl)-l-norvaline Dehydrogenase, domain 2"/>
    <property type="match status" value="1"/>
</dbReference>
<protein>
    <submittedName>
        <fullName evidence="5">Mannitol dehydrogenase family protein</fullName>
    </submittedName>
</protein>
<dbReference type="SUPFAM" id="SSF48179">
    <property type="entry name" value="6-phosphogluconate dehydrogenase C-terminal domain-like"/>
    <property type="match status" value="1"/>
</dbReference>
<dbReference type="Pfam" id="PF01232">
    <property type="entry name" value="Mannitol_dh"/>
    <property type="match status" value="1"/>
</dbReference>
<reference evidence="5 6" key="1">
    <citation type="submission" date="2024-04" db="EMBL/GenBank/DDBJ databases">
        <title>Draft genome sequence of Sessilibacter corallicola NBRC 116591.</title>
        <authorList>
            <person name="Miyakawa T."/>
            <person name="Kusuya Y."/>
            <person name="Miura T."/>
        </authorList>
    </citation>
    <scope>NUCLEOTIDE SEQUENCE [LARGE SCALE GENOMIC DNA]</scope>
    <source>
        <strain evidence="5 6">KU-00831-HH</strain>
    </source>
</reference>
<dbReference type="InterPro" id="IPR000669">
    <property type="entry name" value="Mannitol_DH"/>
</dbReference>
<feature type="domain" description="Mannitol dehydrogenase N-terminal" evidence="3">
    <location>
        <begin position="28"/>
        <end position="279"/>
    </location>
</feature>
<dbReference type="InterPro" id="IPR050988">
    <property type="entry name" value="Mannitol_DH/Oxidoreductase"/>
</dbReference>
<dbReference type="PROSITE" id="PS00974">
    <property type="entry name" value="MANNITOL_DHGENASE"/>
    <property type="match status" value="1"/>
</dbReference>
<dbReference type="PRINTS" id="PR00084">
    <property type="entry name" value="MTLDHDRGNASE"/>
</dbReference>
<evidence type="ECO:0000256" key="1">
    <source>
        <dbReference type="ARBA" id="ARBA00023002"/>
    </source>
</evidence>
<sequence length="506" mass="57907">MKLQHSTLYQLDSQLKIPNYDKTTLTQGIVHIGVGGFHRAHQAVYTNNLLMQPGCDSTWGICGVGLRDSDKKMQQALENQDYLYSVVELSHNQDNSVSIIGAINEFLFAPENPEAVLEKLSDPTIKIVSLTITEGGYNIDDSTGQFNTHHPDIAYDLLNPKTPKTVFGYLSMALNRRRKLGIKPFTVVSCDNLPHNGDVIKKALLSFVELYDLTLKRWIADNVTFPNSMVDRITPTTSETHKRWLSDAYQLDDKWPVVCEPFSQWVIEDNFCNERPEWERVGVQFTSDVTPYELAKIRLLNASHTAMAYLGYLSGYQFVHEVMADNSLLKFIRDFMDQDVTPTLGDLKEINIEDYKRLLISRFSNQKICDQIERLCLDGQNKIPKFLIPIINDLISTNLSLDRTALIVASWAHYLLNDNKCEKIESDPASIKLQNIIKNDNQSIYKFLELNDIFGHKIIKCDRFVQLFNSYCIQLGSEGVAKTLDTYHRKSQHSTFEKQTKNEVFE</sequence>
<organism evidence="5 6">
    <name type="scientific">Sessilibacter corallicola</name>
    <dbReference type="NCBI Taxonomy" id="2904075"/>
    <lineage>
        <taxon>Bacteria</taxon>
        <taxon>Pseudomonadati</taxon>
        <taxon>Pseudomonadota</taxon>
        <taxon>Gammaproteobacteria</taxon>
        <taxon>Cellvibrionales</taxon>
        <taxon>Cellvibrionaceae</taxon>
        <taxon>Sessilibacter</taxon>
    </lineage>
</organism>
<evidence type="ECO:0000313" key="5">
    <source>
        <dbReference type="EMBL" id="GAA6169375.1"/>
    </source>
</evidence>
<evidence type="ECO:0000259" key="4">
    <source>
        <dbReference type="Pfam" id="PF08125"/>
    </source>
</evidence>
<dbReference type="SUPFAM" id="SSF51735">
    <property type="entry name" value="NAD(P)-binding Rossmann-fold domains"/>
    <property type="match status" value="1"/>
</dbReference>
<dbReference type="InterPro" id="IPR008927">
    <property type="entry name" value="6-PGluconate_DH-like_C_sf"/>
</dbReference>
<keyword evidence="2" id="KW-0520">NAD</keyword>
<dbReference type="InterPro" id="IPR013118">
    <property type="entry name" value="Mannitol_DH_C"/>
</dbReference>
<dbReference type="Proteomes" id="UP001465153">
    <property type="component" value="Unassembled WGS sequence"/>
</dbReference>
<dbReference type="Gene3D" id="3.40.50.720">
    <property type="entry name" value="NAD(P)-binding Rossmann-like Domain"/>
    <property type="match status" value="1"/>
</dbReference>
<keyword evidence="1" id="KW-0560">Oxidoreductase</keyword>
<dbReference type="InterPro" id="IPR013328">
    <property type="entry name" value="6PGD_dom2"/>
</dbReference>
<dbReference type="InterPro" id="IPR036291">
    <property type="entry name" value="NAD(P)-bd_dom_sf"/>
</dbReference>
<dbReference type="EMBL" id="BAABWN010000011">
    <property type="protein sequence ID" value="GAA6169375.1"/>
    <property type="molecule type" value="Genomic_DNA"/>
</dbReference>
<dbReference type="InterPro" id="IPR013131">
    <property type="entry name" value="Mannitol_DH_N"/>
</dbReference>
<accession>A0ABQ0ACJ3</accession>
<evidence type="ECO:0000256" key="2">
    <source>
        <dbReference type="ARBA" id="ARBA00023027"/>
    </source>
</evidence>
<proteinExistence type="predicted"/>